<feature type="region of interest" description="Disordered" evidence="2">
    <location>
        <begin position="1"/>
        <end position="43"/>
    </location>
</feature>
<proteinExistence type="predicted"/>
<dbReference type="Pfam" id="PF19270">
    <property type="entry name" value="FBO_C"/>
    <property type="match status" value="1"/>
</dbReference>
<dbReference type="GO" id="GO:0031146">
    <property type="term" value="P:SCF-dependent proteasomal ubiquitin-dependent protein catabolic process"/>
    <property type="evidence" value="ECO:0007669"/>
    <property type="project" value="TreeGrafter"/>
</dbReference>
<dbReference type="InterPro" id="IPR045464">
    <property type="entry name" value="Hrt3/FBXO9_C"/>
</dbReference>
<gene>
    <name evidence="5" type="ORF">ASEP1449_LOCUS8829</name>
</gene>
<dbReference type="PANTHER" id="PTHR12874">
    <property type="entry name" value="F-BOX ONLY PROTEIN 48-RELATED"/>
    <property type="match status" value="1"/>
</dbReference>
<evidence type="ECO:0000256" key="1">
    <source>
        <dbReference type="ARBA" id="ARBA00022786"/>
    </source>
</evidence>
<dbReference type="SUPFAM" id="SSF81383">
    <property type="entry name" value="F-box domain"/>
    <property type="match status" value="1"/>
</dbReference>
<organism evidence="5">
    <name type="scientific">Attheya septentrionalis</name>
    <dbReference type="NCBI Taxonomy" id="420275"/>
    <lineage>
        <taxon>Eukaryota</taxon>
        <taxon>Sar</taxon>
        <taxon>Stramenopiles</taxon>
        <taxon>Ochrophyta</taxon>
        <taxon>Bacillariophyta</taxon>
        <taxon>Coscinodiscophyceae</taxon>
        <taxon>Chaetocerotophycidae</taxon>
        <taxon>Chaetocerotales</taxon>
        <taxon>Attheyaceae</taxon>
        <taxon>Attheya</taxon>
    </lineage>
</organism>
<feature type="compositionally biased region" description="Polar residues" evidence="2">
    <location>
        <begin position="141"/>
        <end position="151"/>
    </location>
</feature>
<evidence type="ECO:0000256" key="2">
    <source>
        <dbReference type="SAM" id="MobiDB-lite"/>
    </source>
</evidence>
<evidence type="ECO:0000313" key="5">
    <source>
        <dbReference type="EMBL" id="CAD9816997.1"/>
    </source>
</evidence>
<feature type="domain" description="F-box" evidence="3">
    <location>
        <begin position="195"/>
        <end position="236"/>
    </location>
</feature>
<dbReference type="InterPro" id="IPR001810">
    <property type="entry name" value="F-box_dom"/>
</dbReference>
<dbReference type="GO" id="GO:0005737">
    <property type="term" value="C:cytoplasm"/>
    <property type="evidence" value="ECO:0007669"/>
    <property type="project" value="TreeGrafter"/>
</dbReference>
<reference evidence="5" key="1">
    <citation type="submission" date="2021-01" db="EMBL/GenBank/DDBJ databases">
        <authorList>
            <person name="Corre E."/>
            <person name="Pelletier E."/>
            <person name="Niang G."/>
            <person name="Scheremetjew M."/>
            <person name="Finn R."/>
            <person name="Kale V."/>
            <person name="Holt S."/>
            <person name="Cochrane G."/>
            <person name="Meng A."/>
            <person name="Brown T."/>
            <person name="Cohen L."/>
        </authorList>
    </citation>
    <scope>NUCLEOTIDE SEQUENCE</scope>
    <source>
        <strain evidence="5">CCMP2084</strain>
    </source>
</reference>
<dbReference type="AlphaFoldDB" id="A0A7S2UE96"/>
<dbReference type="EMBL" id="HBHQ01013264">
    <property type="protein sequence ID" value="CAD9816997.1"/>
    <property type="molecule type" value="Transcribed_RNA"/>
</dbReference>
<evidence type="ECO:0000259" key="4">
    <source>
        <dbReference type="Pfam" id="PF19270"/>
    </source>
</evidence>
<name>A0A7S2UE96_9STRA</name>
<evidence type="ECO:0000259" key="3">
    <source>
        <dbReference type="Pfam" id="PF12937"/>
    </source>
</evidence>
<dbReference type="Gene3D" id="1.20.1280.50">
    <property type="match status" value="1"/>
</dbReference>
<dbReference type="PANTHER" id="PTHR12874:SF9">
    <property type="entry name" value="F-BOX ONLY PROTEIN 48"/>
    <property type="match status" value="1"/>
</dbReference>
<dbReference type="InterPro" id="IPR036047">
    <property type="entry name" value="F-box-like_dom_sf"/>
</dbReference>
<feature type="domain" description="F-box protein Hrt3/FBXO9 C-terminal" evidence="4">
    <location>
        <begin position="251"/>
        <end position="375"/>
    </location>
</feature>
<sequence length="451" mass="51152">MTPKSKKSSSLQLPSVPETDAVVARGDDDDSGEDGSLLPAVFPPPFTVETKDDSGALWDLTWPIWHMLPRDERKALAIQHGCKSIGEFEELMTLRRAVGNSNGTFASAVEASRVAEARAETEFQPNPGKKHGNDNDDQDDASVSSGSSNDTDVVDRKPAAPEKPAFVVVGDSACVEELDYAEKLERGGPFLLLSDDVLLNLFSYLDVHMFAPLALVSPHWKSFTRTETVYKQLCIRSYLSQSRRKALHVGRFGGSFRNMLEQRPRVRTGGGLYVLKYSHIKKIIRDMWTDVPHGAILETVYYRYLYFQERGTRVLYALTTTSPHEMIPRFLKAKKAAAHFAPGKNEQNFKNTVEDKAVVWGRYEVQGSTVRVWATHPWHDVMMEMNFLSGDEEDYYYHGSNTETWGANFCCMRFAKHLSSKSGNFDEYYSRDLVDYKVPDEPFRFLRDQRL</sequence>
<dbReference type="GO" id="GO:0019005">
    <property type="term" value="C:SCF ubiquitin ligase complex"/>
    <property type="evidence" value="ECO:0007669"/>
    <property type="project" value="TreeGrafter"/>
</dbReference>
<dbReference type="Pfam" id="PF12937">
    <property type="entry name" value="F-box-like"/>
    <property type="match status" value="1"/>
</dbReference>
<feature type="region of interest" description="Disordered" evidence="2">
    <location>
        <begin position="116"/>
        <end position="157"/>
    </location>
</feature>
<accession>A0A7S2UE96</accession>
<keyword evidence="1" id="KW-0833">Ubl conjugation pathway</keyword>
<evidence type="ECO:0008006" key="6">
    <source>
        <dbReference type="Google" id="ProtNLM"/>
    </source>
</evidence>
<protein>
    <recommendedName>
        <fullName evidence="6">F-box domain-containing protein</fullName>
    </recommendedName>
</protein>